<gene>
    <name evidence="1" type="ORF">SAMN04487935_1104</name>
</gene>
<keyword evidence="2" id="KW-1185">Reference proteome</keyword>
<organism evidence="1 2">
    <name type="scientific">Flavobacterium noncentrifugens</name>
    <dbReference type="NCBI Taxonomy" id="1128970"/>
    <lineage>
        <taxon>Bacteria</taxon>
        <taxon>Pseudomonadati</taxon>
        <taxon>Bacteroidota</taxon>
        <taxon>Flavobacteriia</taxon>
        <taxon>Flavobacteriales</taxon>
        <taxon>Flavobacteriaceae</taxon>
        <taxon>Flavobacterium</taxon>
    </lineage>
</organism>
<evidence type="ECO:0000313" key="1">
    <source>
        <dbReference type="EMBL" id="SDJ58815.1"/>
    </source>
</evidence>
<protein>
    <submittedName>
        <fullName evidence="1">Uncharacterized protein</fullName>
    </submittedName>
</protein>
<evidence type="ECO:0000313" key="2">
    <source>
        <dbReference type="Proteomes" id="UP000199580"/>
    </source>
</evidence>
<accession>A0A1G8V0E9</accession>
<dbReference type="EMBL" id="FNEZ01000002">
    <property type="protein sequence ID" value="SDJ58815.1"/>
    <property type="molecule type" value="Genomic_DNA"/>
</dbReference>
<dbReference type="AlphaFoldDB" id="A0A1G8V0E9"/>
<name>A0A1G8V0E9_9FLAO</name>
<sequence length="130" mass="14953">MLRRIDHAKHPYHWVTVPSGTVISIRILPFGRRSNSQTGFVKPFGPHHCASSFSSVKHLKTNSHGALKIRSMRTSLTGTSIRSMIKFLFFQALCPKPQTSYRNILRPYPTRSKVSLLRFLRSGNIFRMRL</sequence>
<reference evidence="1 2" key="1">
    <citation type="submission" date="2016-10" db="EMBL/GenBank/DDBJ databases">
        <authorList>
            <person name="de Groot N.N."/>
        </authorList>
    </citation>
    <scope>NUCLEOTIDE SEQUENCE [LARGE SCALE GENOMIC DNA]</scope>
    <source>
        <strain evidence="1 2">CGMCC 1.10076</strain>
    </source>
</reference>
<dbReference type="STRING" id="1128970.SAMN04487935_1104"/>
<dbReference type="Proteomes" id="UP000199580">
    <property type="component" value="Unassembled WGS sequence"/>
</dbReference>
<proteinExistence type="predicted"/>